<protein>
    <submittedName>
        <fullName evidence="11">SSI family serine proteinase inhibitor</fullName>
    </submittedName>
</protein>
<accession>A0ABP7BWV8</accession>
<comment type="caution">
    <text evidence="11">The sequence shown here is derived from an EMBL/GenBank/DDBJ whole genome shotgun (WGS) entry which is preliminary data.</text>
</comment>
<evidence type="ECO:0000256" key="2">
    <source>
        <dbReference type="ARBA" id="ARBA00010472"/>
    </source>
</evidence>
<feature type="domain" description="Subtilisin inhibitor" evidence="10">
    <location>
        <begin position="36"/>
        <end position="120"/>
    </location>
</feature>
<keyword evidence="12" id="KW-1185">Reference proteome</keyword>
<feature type="chain" id="PRO_5046767369" evidence="9">
    <location>
        <begin position="28"/>
        <end position="134"/>
    </location>
</feature>
<feature type="signal peptide" evidence="9">
    <location>
        <begin position="1"/>
        <end position="27"/>
    </location>
</feature>
<dbReference type="SUPFAM" id="SSF55399">
    <property type="entry name" value="Subtilisin inhibitor"/>
    <property type="match status" value="1"/>
</dbReference>
<gene>
    <name evidence="11" type="ORF">GCM10022267_65350</name>
</gene>
<evidence type="ECO:0000256" key="5">
    <source>
        <dbReference type="ARBA" id="ARBA00022690"/>
    </source>
</evidence>
<comment type="similarity">
    <text evidence="2 8">Belongs to the protease inhibitor I16 (SSI) family.</text>
</comment>
<reference evidence="12" key="1">
    <citation type="journal article" date="2019" name="Int. J. Syst. Evol. Microbiol.">
        <title>The Global Catalogue of Microorganisms (GCM) 10K type strain sequencing project: providing services to taxonomists for standard genome sequencing and annotation.</title>
        <authorList>
            <consortium name="The Broad Institute Genomics Platform"/>
            <consortium name="The Broad Institute Genome Sequencing Center for Infectious Disease"/>
            <person name="Wu L."/>
            <person name="Ma J."/>
        </authorList>
    </citation>
    <scope>NUCLEOTIDE SEQUENCE [LARGE SCALE GENOMIC DNA]</scope>
    <source>
        <strain evidence="12">JCM 17494</strain>
    </source>
</reference>
<evidence type="ECO:0000256" key="8">
    <source>
        <dbReference type="RuleBase" id="RU003471"/>
    </source>
</evidence>
<comment type="subunit">
    <text evidence="3">Homodimer.</text>
</comment>
<evidence type="ECO:0000256" key="3">
    <source>
        <dbReference type="ARBA" id="ARBA00011738"/>
    </source>
</evidence>
<proteinExistence type="inferred from homology"/>
<dbReference type="Gene3D" id="3.30.350.10">
    <property type="entry name" value="Subtilisin inhibitor-like"/>
    <property type="match status" value="1"/>
</dbReference>
<dbReference type="Pfam" id="PF00720">
    <property type="entry name" value="SSI"/>
    <property type="match status" value="1"/>
</dbReference>
<name>A0ABP7BWV8_9PSEU</name>
<sequence length="134" mass="13469">MTSTRIGIGSALLAFALPFTAAGVATAQPDTAQVETSLVLTVVSPDGSAKSTVLECYPSVGGSHPHAASACQELGAVGGAFDSLSADPQSACPAVYDPVSASAIGVWCGRPVSWERTFGNSCVLRTTTGSVFAF</sequence>
<dbReference type="EMBL" id="BAABBE010000023">
    <property type="protein sequence ID" value="GAA3669567.1"/>
    <property type="molecule type" value="Genomic_DNA"/>
</dbReference>
<dbReference type="InterPro" id="IPR000691">
    <property type="entry name" value="Prot_inh_I16_SSI"/>
</dbReference>
<evidence type="ECO:0000256" key="7">
    <source>
        <dbReference type="ARBA" id="ARBA00023157"/>
    </source>
</evidence>
<evidence type="ECO:0000259" key="10">
    <source>
        <dbReference type="Pfam" id="PF00720"/>
    </source>
</evidence>
<keyword evidence="4" id="KW-0964">Secreted</keyword>
<keyword evidence="6 8" id="KW-0722">Serine protease inhibitor</keyword>
<keyword evidence="9" id="KW-0732">Signal</keyword>
<evidence type="ECO:0000256" key="9">
    <source>
        <dbReference type="SAM" id="SignalP"/>
    </source>
</evidence>
<dbReference type="PRINTS" id="PR00294">
    <property type="entry name" value="SSBTLNINHBTR"/>
</dbReference>
<dbReference type="RefSeq" id="WP_428834263.1">
    <property type="nucleotide sequence ID" value="NZ_BAABBE010000023.1"/>
</dbReference>
<dbReference type="InterPro" id="IPR023549">
    <property type="entry name" value="Subtilisin_inhibitor"/>
</dbReference>
<organism evidence="11 12">
    <name type="scientific">Lentzea roselyniae</name>
    <dbReference type="NCBI Taxonomy" id="531940"/>
    <lineage>
        <taxon>Bacteria</taxon>
        <taxon>Bacillati</taxon>
        <taxon>Actinomycetota</taxon>
        <taxon>Actinomycetes</taxon>
        <taxon>Pseudonocardiales</taxon>
        <taxon>Pseudonocardiaceae</taxon>
        <taxon>Lentzea</taxon>
    </lineage>
</organism>
<evidence type="ECO:0000313" key="12">
    <source>
        <dbReference type="Proteomes" id="UP001500711"/>
    </source>
</evidence>
<keyword evidence="5 8" id="KW-0646">Protease inhibitor</keyword>
<dbReference type="InterPro" id="IPR036819">
    <property type="entry name" value="Subtilisin_inhibitor-like_sf"/>
</dbReference>
<evidence type="ECO:0000256" key="4">
    <source>
        <dbReference type="ARBA" id="ARBA00022525"/>
    </source>
</evidence>
<comment type="subcellular location">
    <subcellularLocation>
        <location evidence="1">Secreted</location>
    </subcellularLocation>
</comment>
<evidence type="ECO:0000313" key="11">
    <source>
        <dbReference type="EMBL" id="GAA3669567.1"/>
    </source>
</evidence>
<keyword evidence="7" id="KW-1015">Disulfide bond</keyword>
<evidence type="ECO:0000256" key="6">
    <source>
        <dbReference type="ARBA" id="ARBA00022900"/>
    </source>
</evidence>
<evidence type="ECO:0000256" key="1">
    <source>
        <dbReference type="ARBA" id="ARBA00004613"/>
    </source>
</evidence>
<dbReference type="Proteomes" id="UP001500711">
    <property type="component" value="Unassembled WGS sequence"/>
</dbReference>